<dbReference type="Proteomes" id="UP001221898">
    <property type="component" value="Unassembled WGS sequence"/>
</dbReference>
<comment type="caution">
    <text evidence="1">The sequence shown here is derived from an EMBL/GenBank/DDBJ whole genome shotgun (WGS) entry which is preliminary data.</text>
</comment>
<dbReference type="EMBL" id="JAINUG010000122">
    <property type="protein sequence ID" value="KAJ8394832.1"/>
    <property type="molecule type" value="Genomic_DNA"/>
</dbReference>
<protein>
    <submittedName>
        <fullName evidence="1">Uncharacterized protein</fullName>
    </submittedName>
</protein>
<gene>
    <name evidence="1" type="ORF">AAFF_G00041870</name>
</gene>
<evidence type="ECO:0000313" key="2">
    <source>
        <dbReference type="Proteomes" id="UP001221898"/>
    </source>
</evidence>
<organism evidence="1 2">
    <name type="scientific">Aldrovandia affinis</name>
    <dbReference type="NCBI Taxonomy" id="143900"/>
    <lineage>
        <taxon>Eukaryota</taxon>
        <taxon>Metazoa</taxon>
        <taxon>Chordata</taxon>
        <taxon>Craniata</taxon>
        <taxon>Vertebrata</taxon>
        <taxon>Euteleostomi</taxon>
        <taxon>Actinopterygii</taxon>
        <taxon>Neopterygii</taxon>
        <taxon>Teleostei</taxon>
        <taxon>Notacanthiformes</taxon>
        <taxon>Halosauridae</taxon>
        <taxon>Aldrovandia</taxon>
    </lineage>
</organism>
<dbReference type="AlphaFoldDB" id="A0AAD7S2N0"/>
<sequence>MATVRRNAGHYLTGVKLGHEDVWRYSELTTALSEVHKHRAGNNALVSVTPDGILGGSGAPLWRQPVIKIEPWCRVCSPIAEPLYFNSDTLPLYRLCQARRAGSSVS</sequence>
<name>A0AAD7S2N0_9TELE</name>
<reference evidence="1" key="1">
    <citation type="journal article" date="2023" name="Science">
        <title>Genome structures resolve the early diversification of teleost fishes.</title>
        <authorList>
            <person name="Parey E."/>
            <person name="Louis A."/>
            <person name="Montfort J."/>
            <person name="Bouchez O."/>
            <person name="Roques C."/>
            <person name="Iampietro C."/>
            <person name="Lluch J."/>
            <person name="Castinel A."/>
            <person name="Donnadieu C."/>
            <person name="Desvignes T."/>
            <person name="Floi Bucao C."/>
            <person name="Jouanno E."/>
            <person name="Wen M."/>
            <person name="Mejri S."/>
            <person name="Dirks R."/>
            <person name="Jansen H."/>
            <person name="Henkel C."/>
            <person name="Chen W.J."/>
            <person name="Zahm M."/>
            <person name="Cabau C."/>
            <person name="Klopp C."/>
            <person name="Thompson A.W."/>
            <person name="Robinson-Rechavi M."/>
            <person name="Braasch I."/>
            <person name="Lecointre G."/>
            <person name="Bobe J."/>
            <person name="Postlethwait J.H."/>
            <person name="Berthelot C."/>
            <person name="Roest Crollius H."/>
            <person name="Guiguen Y."/>
        </authorList>
    </citation>
    <scope>NUCLEOTIDE SEQUENCE</scope>
    <source>
        <strain evidence="1">NC1722</strain>
    </source>
</reference>
<keyword evidence="2" id="KW-1185">Reference proteome</keyword>
<evidence type="ECO:0000313" key="1">
    <source>
        <dbReference type="EMBL" id="KAJ8394832.1"/>
    </source>
</evidence>
<proteinExistence type="predicted"/>
<accession>A0AAD7S2N0</accession>